<dbReference type="PANTHER" id="PTHR32309:SF31">
    <property type="entry name" value="CAPSULAR EXOPOLYSACCHARIDE FAMILY"/>
    <property type="match status" value="1"/>
</dbReference>
<dbReference type="eggNOG" id="COG3944">
    <property type="taxonomic scope" value="Bacteria"/>
</dbReference>
<feature type="region of interest" description="Disordered" evidence="1">
    <location>
        <begin position="185"/>
        <end position="247"/>
    </location>
</feature>
<feature type="region of interest" description="Disordered" evidence="1">
    <location>
        <begin position="515"/>
        <end position="551"/>
    </location>
</feature>
<proteinExistence type="predicted"/>
<dbReference type="STRING" id="675635.Psed_1846"/>
<sequence length="551" mass="56127">MVLSGHIGPAAQKWERSVVANEDVARLSVVGDVIRGRWRGLLALAVAGAVLGFGASFVLSPGQQATGKVLVQGQRTPDQLLTETQIATSLSVADQVAAALNWGRTGAQLQQVISAAVSDGNVIDISGVADTPADARRLADEAAKQYVAFSAKMTDDAVQAAQAAQTQQRATIQKRIDDLDQQIARAGTDAGGPPAGADANAAGPTAGSAGATDTAGQTPDQLRAARAAAQSQLEEFDRQAAAGSGQTGISTGAVSILEAAQDRGAAAPSPLQLTAGGALVAAVGGLLVMLWARRRTGRVGDPDIIESALGAGVVSTVTVVRPDADATGPTPARHGLAGLLRTLFSDRSRWELDPLPPGRTDDERTRYRRALARLLGEAGRSRHDLLAVVAADDLTAVRAVAEFVVTAQAGLGEVGVVTDSDVVRAQLAAACDGGPAIAVADDDELLPEPTCSRFRIVTVDVDGVRPSVPDTAPVDATVVVTTVGVRSATELSDIAGAVLDAGHVVTGVLLVRPRRAADPETEPEPEPEAAPAPEVAASGNGHTNGVPAVRS</sequence>
<evidence type="ECO:0000313" key="3">
    <source>
        <dbReference type="Proteomes" id="UP000007809"/>
    </source>
</evidence>
<gene>
    <name evidence="2" type="ordered locus">Psed_1846</name>
</gene>
<dbReference type="AlphaFoldDB" id="F4CR22"/>
<accession>F4CR22</accession>
<dbReference type="EMBL" id="CP002593">
    <property type="protein sequence ID" value="AEA24080.1"/>
    <property type="molecule type" value="Genomic_DNA"/>
</dbReference>
<dbReference type="Proteomes" id="UP000007809">
    <property type="component" value="Chromosome"/>
</dbReference>
<evidence type="ECO:0000256" key="1">
    <source>
        <dbReference type="SAM" id="MobiDB-lite"/>
    </source>
</evidence>
<evidence type="ECO:0000313" key="2">
    <source>
        <dbReference type="EMBL" id="AEA24080.1"/>
    </source>
</evidence>
<name>F4CR22_PSEUX</name>
<feature type="compositionally biased region" description="Low complexity" evidence="1">
    <location>
        <begin position="195"/>
        <end position="216"/>
    </location>
</feature>
<dbReference type="KEGG" id="pdx:Psed_1846"/>
<keyword evidence="3" id="KW-1185">Reference proteome</keyword>
<reference evidence="2 3" key="1">
    <citation type="journal article" date="2011" name="J. Bacteriol.">
        <title>Genome sequence of the 1,4-dioxane-degrading Pseudonocardia dioxanivorans strain CB1190.</title>
        <authorList>
            <person name="Sales C.M."/>
            <person name="Mahendra S."/>
            <person name="Grostern A."/>
            <person name="Parales R.E."/>
            <person name="Goodwin L.A."/>
            <person name="Woyke T."/>
            <person name="Nolan M."/>
            <person name="Lapidus A."/>
            <person name="Chertkov O."/>
            <person name="Ovchinnikova G."/>
            <person name="Sczyrba A."/>
            <person name="Alvarez-Cohen L."/>
        </authorList>
    </citation>
    <scope>NUCLEOTIDE SEQUENCE [LARGE SCALE GENOMIC DNA]</scope>
    <source>
        <strain evidence="3">ATCC 55486 / DSM 44775 / JCM 13855 / CB1190</strain>
    </source>
</reference>
<dbReference type="PANTHER" id="PTHR32309">
    <property type="entry name" value="TYROSINE-PROTEIN KINASE"/>
    <property type="match status" value="1"/>
</dbReference>
<dbReference type="InterPro" id="IPR050445">
    <property type="entry name" value="Bact_polysacc_biosynth/exp"/>
</dbReference>
<protein>
    <submittedName>
        <fullName evidence="2">Lipopolysaccharide biosynthesis protein</fullName>
    </submittedName>
</protein>
<dbReference type="HOGENOM" id="CLU_613446_0_0_11"/>
<organism evidence="2 3">
    <name type="scientific">Pseudonocardia dioxanivorans (strain ATCC 55486 / DSM 44775 / JCM 13855 / CB1190)</name>
    <dbReference type="NCBI Taxonomy" id="675635"/>
    <lineage>
        <taxon>Bacteria</taxon>
        <taxon>Bacillati</taxon>
        <taxon>Actinomycetota</taxon>
        <taxon>Actinomycetes</taxon>
        <taxon>Pseudonocardiales</taxon>
        <taxon>Pseudonocardiaceae</taxon>
        <taxon>Pseudonocardia</taxon>
    </lineage>
</organism>